<accession>A0ABD0MNP2</accession>
<feature type="non-terminal residue" evidence="1">
    <location>
        <position position="53"/>
    </location>
</feature>
<organism evidence="1 2">
    <name type="scientific">Cirrhinus mrigala</name>
    <name type="common">Mrigala</name>
    <dbReference type="NCBI Taxonomy" id="683832"/>
    <lineage>
        <taxon>Eukaryota</taxon>
        <taxon>Metazoa</taxon>
        <taxon>Chordata</taxon>
        <taxon>Craniata</taxon>
        <taxon>Vertebrata</taxon>
        <taxon>Euteleostomi</taxon>
        <taxon>Actinopterygii</taxon>
        <taxon>Neopterygii</taxon>
        <taxon>Teleostei</taxon>
        <taxon>Ostariophysi</taxon>
        <taxon>Cypriniformes</taxon>
        <taxon>Cyprinidae</taxon>
        <taxon>Labeoninae</taxon>
        <taxon>Labeonini</taxon>
        <taxon>Cirrhinus</taxon>
    </lineage>
</organism>
<comment type="caution">
    <text evidence="1">The sequence shown here is derived from an EMBL/GenBank/DDBJ whole genome shotgun (WGS) entry which is preliminary data.</text>
</comment>
<dbReference type="AlphaFoldDB" id="A0ABD0MNP2"/>
<proteinExistence type="predicted"/>
<dbReference type="EMBL" id="JAMKFB020000292">
    <property type="protein sequence ID" value="KAL0150564.1"/>
    <property type="molecule type" value="Genomic_DNA"/>
</dbReference>
<evidence type="ECO:0000313" key="1">
    <source>
        <dbReference type="EMBL" id="KAL0150564.1"/>
    </source>
</evidence>
<keyword evidence="2" id="KW-1185">Reference proteome</keyword>
<reference evidence="1 2" key="1">
    <citation type="submission" date="2024-05" db="EMBL/GenBank/DDBJ databases">
        <title>Genome sequencing and assembly of Indian major carp, Cirrhinus mrigala (Hamilton, 1822).</title>
        <authorList>
            <person name="Mohindra V."/>
            <person name="Chowdhury L.M."/>
            <person name="Lal K."/>
            <person name="Jena J.K."/>
        </authorList>
    </citation>
    <scope>NUCLEOTIDE SEQUENCE [LARGE SCALE GENOMIC DNA]</scope>
    <source>
        <strain evidence="1">CM1030</strain>
        <tissue evidence="1">Blood</tissue>
    </source>
</reference>
<feature type="non-terminal residue" evidence="1">
    <location>
        <position position="1"/>
    </location>
</feature>
<sequence>ADPERGGVAGVRELAAAGVRELAAGSGLRMREELWRTGVSELIGAACGGRWLA</sequence>
<dbReference type="Proteomes" id="UP001529510">
    <property type="component" value="Unassembled WGS sequence"/>
</dbReference>
<name>A0ABD0MNP2_CIRMR</name>
<evidence type="ECO:0000313" key="2">
    <source>
        <dbReference type="Proteomes" id="UP001529510"/>
    </source>
</evidence>
<gene>
    <name evidence="1" type="ORF">M9458_054157</name>
</gene>
<protein>
    <submittedName>
        <fullName evidence="1">Uncharacterized protein</fullName>
    </submittedName>
</protein>